<keyword evidence="2" id="KW-1185">Reference proteome</keyword>
<gene>
    <name evidence="1" type="ORF">EYC84_008507</name>
</gene>
<dbReference type="Proteomes" id="UP000322873">
    <property type="component" value="Unassembled WGS sequence"/>
</dbReference>
<comment type="caution">
    <text evidence="1">The sequence shown here is derived from an EMBL/GenBank/DDBJ whole genome shotgun (WGS) entry which is preliminary data.</text>
</comment>
<accession>A0A5M9JFK9</accession>
<dbReference type="AlphaFoldDB" id="A0A5M9JFK9"/>
<organism evidence="1 2">
    <name type="scientific">Monilinia fructicola</name>
    <name type="common">Brown rot fungus</name>
    <name type="synonym">Ciboria fructicola</name>
    <dbReference type="NCBI Taxonomy" id="38448"/>
    <lineage>
        <taxon>Eukaryota</taxon>
        <taxon>Fungi</taxon>
        <taxon>Dikarya</taxon>
        <taxon>Ascomycota</taxon>
        <taxon>Pezizomycotina</taxon>
        <taxon>Leotiomycetes</taxon>
        <taxon>Helotiales</taxon>
        <taxon>Sclerotiniaceae</taxon>
        <taxon>Monilinia</taxon>
    </lineage>
</organism>
<protein>
    <submittedName>
        <fullName evidence="1">Uncharacterized protein</fullName>
    </submittedName>
</protein>
<reference evidence="1 2" key="1">
    <citation type="submission" date="2019-06" db="EMBL/GenBank/DDBJ databases">
        <title>Genome Sequence of the Brown Rot Fungal Pathogen Monilinia fructicola.</title>
        <authorList>
            <person name="De Miccolis Angelini R.M."/>
            <person name="Landi L."/>
            <person name="Abate D."/>
            <person name="Pollastro S."/>
            <person name="Romanazzi G."/>
            <person name="Faretra F."/>
        </authorList>
    </citation>
    <scope>NUCLEOTIDE SEQUENCE [LARGE SCALE GENOMIC DNA]</scope>
    <source>
        <strain evidence="1 2">Mfrc123</strain>
    </source>
</reference>
<name>A0A5M9JFK9_MONFR</name>
<sequence>MLSPVSGDLFECEAADANPPPAASYTILLRHRYIPPAIKAGAIVKQTICMRNPSCFHWFSQLIMRPAYPMTSSITPAHMAKVNAVARRVNAYVKTNPRNEMLKRARKGRICTDRYTVKIIGCRYGTGINCAFRKAIDFVSREKWEKGAHGGDILRIEISIYFVSIN</sequence>
<evidence type="ECO:0000313" key="2">
    <source>
        <dbReference type="Proteomes" id="UP000322873"/>
    </source>
</evidence>
<evidence type="ECO:0000313" key="1">
    <source>
        <dbReference type="EMBL" id="KAA8568101.1"/>
    </source>
</evidence>
<dbReference type="EMBL" id="VICG01000010">
    <property type="protein sequence ID" value="KAA8568101.1"/>
    <property type="molecule type" value="Genomic_DNA"/>
</dbReference>
<proteinExistence type="predicted"/>